<dbReference type="Pfam" id="PF03706">
    <property type="entry name" value="LPG_synthase_TM"/>
    <property type="match status" value="1"/>
</dbReference>
<dbReference type="EMBL" id="UOFR01000064">
    <property type="protein sequence ID" value="VAW99053.1"/>
    <property type="molecule type" value="Genomic_DNA"/>
</dbReference>
<keyword evidence="4 6" id="KW-1133">Transmembrane helix</keyword>
<dbReference type="AlphaFoldDB" id="A0A3B1AGN4"/>
<reference evidence="7" key="1">
    <citation type="submission" date="2018-06" db="EMBL/GenBank/DDBJ databases">
        <authorList>
            <person name="Zhirakovskaya E."/>
        </authorList>
    </citation>
    <scope>NUCLEOTIDE SEQUENCE</scope>
</reference>
<feature type="transmembrane region" description="Helical" evidence="6">
    <location>
        <begin position="141"/>
        <end position="158"/>
    </location>
</feature>
<gene>
    <name evidence="7" type="ORF">MNBD_GAMMA21-2849</name>
</gene>
<feature type="transmembrane region" description="Helical" evidence="6">
    <location>
        <begin position="27"/>
        <end position="47"/>
    </location>
</feature>
<dbReference type="GO" id="GO:0005886">
    <property type="term" value="C:plasma membrane"/>
    <property type="evidence" value="ECO:0007669"/>
    <property type="project" value="UniProtKB-SubCell"/>
</dbReference>
<feature type="transmembrane region" description="Helical" evidence="6">
    <location>
        <begin position="164"/>
        <end position="191"/>
    </location>
</feature>
<dbReference type="PANTHER" id="PTHR39087">
    <property type="entry name" value="UPF0104 MEMBRANE PROTEIN MJ1595"/>
    <property type="match status" value="1"/>
</dbReference>
<comment type="subcellular location">
    <subcellularLocation>
        <location evidence="1">Cell membrane</location>
        <topology evidence="1">Multi-pass membrane protein</topology>
    </subcellularLocation>
</comment>
<name>A0A3B1AGN4_9ZZZZ</name>
<evidence type="ECO:0000256" key="6">
    <source>
        <dbReference type="SAM" id="Phobius"/>
    </source>
</evidence>
<dbReference type="InterPro" id="IPR022791">
    <property type="entry name" value="L-PG_synthase/AglD"/>
</dbReference>
<evidence type="ECO:0000256" key="3">
    <source>
        <dbReference type="ARBA" id="ARBA00022692"/>
    </source>
</evidence>
<feature type="transmembrane region" description="Helical" evidence="6">
    <location>
        <begin position="282"/>
        <end position="304"/>
    </location>
</feature>
<keyword evidence="5 6" id="KW-0472">Membrane</keyword>
<evidence type="ECO:0000256" key="1">
    <source>
        <dbReference type="ARBA" id="ARBA00004651"/>
    </source>
</evidence>
<protein>
    <submittedName>
        <fullName evidence="7">Integral membrane protein</fullName>
    </submittedName>
</protein>
<feature type="transmembrane region" description="Helical" evidence="6">
    <location>
        <begin position="222"/>
        <end position="244"/>
    </location>
</feature>
<accession>A0A3B1AGN4</accession>
<keyword evidence="2" id="KW-1003">Cell membrane</keyword>
<keyword evidence="3 6" id="KW-0812">Transmembrane</keyword>
<organism evidence="7">
    <name type="scientific">hydrothermal vent metagenome</name>
    <dbReference type="NCBI Taxonomy" id="652676"/>
    <lineage>
        <taxon>unclassified sequences</taxon>
        <taxon>metagenomes</taxon>
        <taxon>ecological metagenomes</taxon>
    </lineage>
</organism>
<feature type="transmembrane region" description="Helical" evidence="6">
    <location>
        <begin position="59"/>
        <end position="78"/>
    </location>
</feature>
<proteinExistence type="predicted"/>
<evidence type="ECO:0000256" key="4">
    <source>
        <dbReference type="ARBA" id="ARBA00022989"/>
    </source>
</evidence>
<sequence length="332" mass="36562">MSPNSTHNANENLSKTSLLSAKQRKTLVISLVLAASAYLIVIFMAGYEQISNAFVNFGLSNWSIVLFASFSSYLLRFLRWHLYIKKSNKVVPLARHFLYYLAGFALTTTPGKAGETIRSVLLRPHGIRYPFSLAAFFTERFLDVIVVALLASLAVFAFTEYKVFVLISSLVILSLLPLVRSQFFIMLLKIIDKRLSIKKLKTLIGYLIDTINSMHLFLSWRLIGTGLGIGFVAWIIQGFVFYLIVTESGFAISLPVALGIFSISLLAGAISFIPGGIGSTELVMGLLLAALGADTSIVVSAPIISRLATLWFAVMLGLLSTSLITMRKDRVF</sequence>
<feature type="transmembrane region" description="Helical" evidence="6">
    <location>
        <begin position="310"/>
        <end position="326"/>
    </location>
</feature>
<evidence type="ECO:0000256" key="2">
    <source>
        <dbReference type="ARBA" id="ARBA00022475"/>
    </source>
</evidence>
<evidence type="ECO:0000256" key="5">
    <source>
        <dbReference type="ARBA" id="ARBA00023136"/>
    </source>
</evidence>
<dbReference type="PANTHER" id="PTHR39087:SF2">
    <property type="entry name" value="UPF0104 MEMBRANE PROTEIN MJ1595"/>
    <property type="match status" value="1"/>
</dbReference>
<dbReference type="NCBIfam" id="TIGR00374">
    <property type="entry name" value="flippase-like domain"/>
    <property type="match status" value="1"/>
</dbReference>
<evidence type="ECO:0000313" key="7">
    <source>
        <dbReference type="EMBL" id="VAW99053.1"/>
    </source>
</evidence>
<feature type="transmembrane region" description="Helical" evidence="6">
    <location>
        <begin position="250"/>
        <end position="270"/>
    </location>
</feature>